<accession>A0AA36XKV5</accession>
<reference evidence="1 2" key="1">
    <citation type="submission" date="2011-05" db="EMBL/GenBank/DDBJ databases">
        <authorList>
            <person name="Muzny D."/>
            <person name="Qin X."/>
            <person name="Deng J."/>
            <person name="Jiang H."/>
            <person name="Liu Y."/>
            <person name="Qu J."/>
            <person name="Song X.-Z."/>
            <person name="Zhang L."/>
            <person name="Thornton R."/>
            <person name="Coyle M."/>
            <person name="Francisco L."/>
            <person name="Jackson L."/>
            <person name="Javaid M."/>
            <person name="Korchina V."/>
            <person name="Kovar C."/>
            <person name="Mata R."/>
            <person name="Mathew T."/>
            <person name="Ngo R."/>
            <person name="Nguyen L."/>
            <person name="Nguyen N."/>
            <person name="Okwuonu G."/>
            <person name="Ongeri F."/>
            <person name="Pham C."/>
            <person name="Simmons D."/>
            <person name="Wilczek-Boney K."/>
            <person name="Hale W."/>
            <person name="Jakkamsetti A."/>
            <person name="Pham P."/>
            <person name="Ruth R."/>
            <person name="San Lucas F."/>
            <person name="Warren J."/>
            <person name="Zhang J."/>
            <person name="Zhao Z."/>
            <person name="Zhou C."/>
            <person name="Zhu D."/>
            <person name="Lee S."/>
            <person name="Bess C."/>
            <person name="Blankenburg K."/>
            <person name="Forbes L."/>
            <person name="Fu Q."/>
            <person name="Gubbala S."/>
            <person name="Hirani K."/>
            <person name="Jayaseelan J.C."/>
            <person name="Lara F."/>
            <person name="Munidasa M."/>
            <person name="Palculict T."/>
            <person name="Patil S."/>
            <person name="Pu L.-L."/>
            <person name="Saada N."/>
            <person name="Tang L."/>
            <person name="Weissenberger G."/>
            <person name="Zhu Y."/>
            <person name="Hemphill L."/>
            <person name="Shang Y."/>
            <person name="Youmans B."/>
            <person name="Ayvaz T."/>
            <person name="Ross M."/>
            <person name="Santibanez J."/>
            <person name="Aqrawi P."/>
            <person name="Gross S."/>
            <person name="Joshi V."/>
            <person name="Fowler G."/>
            <person name="Nazareth L."/>
            <person name="Reid J."/>
            <person name="Worley K."/>
            <person name="Petrosino J."/>
            <person name="Highlander S."/>
            <person name="Gibbs R."/>
        </authorList>
    </citation>
    <scope>NUCLEOTIDE SEQUENCE [LARGE SCALE GENOMIC DNA]</scope>
    <source>
        <strain evidence="1 2">ATCC 33926</strain>
    </source>
</reference>
<sequence>MGKFLRFFIAFRYGFLHKQKNIQTTRKGRLKKVALALFSILRQGKNRDCANKIAERMNIKDSYDIVLLKCKLYLK</sequence>
<evidence type="ECO:0000313" key="1">
    <source>
        <dbReference type="EMBL" id="EGQ77372.1"/>
    </source>
</evidence>
<protein>
    <recommendedName>
        <fullName evidence="3">Transposase</fullName>
    </recommendedName>
</protein>
<proteinExistence type="predicted"/>
<evidence type="ECO:0000313" key="2">
    <source>
        <dbReference type="Proteomes" id="UP000004982"/>
    </source>
</evidence>
<dbReference type="Proteomes" id="UP000004982">
    <property type="component" value="Unassembled WGS sequence"/>
</dbReference>
<dbReference type="AlphaFoldDB" id="A0AA36XKV5"/>
<comment type="caution">
    <text evidence="1">The sequence shown here is derived from an EMBL/GenBank/DDBJ whole genome shotgun (WGS) entry which is preliminary data.</text>
</comment>
<organism evidence="1 2">
    <name type="scientific">Neisseria macacae ATCC 33926</name>
    <dbReference type="NCBI Taxonomy" id="997348"/>
    <lineage>
        <taxon>Bacteria</taxon>
        <taxon>Pseudomonadati</taxon>
        <taxon>Pseudomonadota</taxon>
        <taxon>Betaproteobacteria</taxon>
        <taxon>Neisseriales</taxon>
        <taxon>Neisseriaceae</taxon>
        <taxon>Neisseria</taxon>
    </lineage>
</organism>
<dbReference type="EMBL" id="AFQE01000050">
    <property type="protein sequence ID" value="EGQ77372.1"/>
    <property type="molecule type" value="Genomic_DNA"/>
</dbReference>
<name>A0AA36XKV5_9NEIS</name>
<evidence type="ECO:0008006" key="3">
    <source>
        <dbReference type="Google" id="ProtNLM"/>
    </source>
</evidence>
<gene>
    <name evidence="1" type="ORF">HMPREF9418_1085</name>
</gene>